<sequence>MVIINDTVVFLAISRYLANIAHEHEYLLSTKSLKTYVLGTDLPHFSRTFLQDGQLYYLTTIFFSFATTVVLNINSIPLAYRAVAGVPNAVLMNIMACRVYRNTRLGFYKEDTTQVLNTISTETTPPVFVESPFIEKSSPVSLSGRDILHDEMDITQFFKEDEHRKIGEVAVHAQSCLRQRNFKFALLLPILGVIWEYILHPYLNIAVHERKIHPVNNEYCKKVPQLAACEKIILHQQSGLLYLACSNPLSRVQWTPAVGRLNAAGASRDDFVAIYDPKRSTVTRLKIQGFESARGLSLHGMDVVESTSKPSELFVYLVNHRAPLGGLLAKDVGADSVIEIFKTTLGGDTLTHIKTVQDPIICTPNDIVGSPDGKSFYFTNDFGSKVGIIRHLDMLGRKSTSVGYCHIENGCHYAIQNMHGNNGIARAPNGTFYVANCKKGGLTILEENTSDNTLSIVDFVPADFAMDNLAVDSKGFVWAAAFPDVVKLVKKHFSDPTFPAPSAALRFSVHPDHNANTTQSISRYQVETVFEDDGNVASGITSAAYDADRNLLFLAGLASPNLVICKL</sequence>
<accession>A0ACB8HAK7</accession>
<keyword evidence="2" id="KW-1185">Reference proteome</keyword>
<evidence type="ECO:0000313" key="1">
    <source>
        <dbReference type="EMBL" id="KAH9484988.1"/>
    </source>
</evidence>
<evidence type="ECO:0000313" key="2">
    <source>
        <dbReference type="Proteomes" id="UP000664032"/>
    </source>
</evidence>
<dbReference type="Proteomes" id="UP000664032">
    <property type="component" value="Unassembled WGS sequence"/>
</dbReference>
<comment type="caution">
    <text evidence="1">The sequence shown here is derived from an EMBL/GenBank/DDBJ whole genome shotgun (WGS) entry which is preliminary data.</text>
</comment>
<organism evidence="1 2">
    <name type="scientific">Psilocybe cubensis</name>
    <name type="common">Psychedelic mushroom</name>
    <name type="synonym">Stropharia cubensis</name>
    <dbReference type="NCBI Taxonomy" id="181762"/>
    <lineage>
        <taxon>Eukaryota</taxon>
        <taxon>Fungi</taxon>
        <taxon>Dikarya</taxon>
        <taxon>Basidiomycota</taxon>
        <taxon>Agaricomycotina</taxon>
        <taxon>Agaricomycetes</taxon>
        <taxon>Agaricomycetidae</taxon>
        <taxon>Agaricales</taxon>
        <taxon>Agaricineae</taxon>
        <taxon>Strophariaceae</taxon>
        <taxon>Psilocybe</taxon>
    </lineage>
</organism>
<name>A0ACB8HAK7_PSICU</name>
<protein>
    <submittedName>
        <fullName evidence="1">Serum paraoxonase/arylesterase 2</fullName>
    </submittedName>
</protein>
<dbReference type="EMBL" id="JAFIQS020000002">
    <property type="protein sequence ID" value="KAH9484988.1"/>
    <property type="molecule type" value="Genomic_DNA"/>
</dbReference>
<reference evidence="1" key="1">
    <citation type="submission" date="2021-10" db="EMBL/GenBank/DDBJ databases">
        <title>Psilocybe cubensis genome.</title>
        <authorList>
            <person name="Mckernan K.J."/>
            <person name="Crawford S."/>
            <person name="Trippe A."/>
            <person name="Kane L.T."/>
            <person name="Mclaughlin S."/>
        </authorList>
    </citation>
    <scope>NUCLEOTIDE SEQUENCE</scope>
    <source>
        <strain evidence="1">MGC-MH-2018</strain>
    </source>
</reference>
<proteinExistence type="predicted"/>
<gene>
    <name evidence="1" type="ORF">JR316_0001892</name>
</gene>